<dbReference type="RefSeq" id="WP_359784833.1">
    <property type="nucleotide sequence ID" value="NZ_JBEYBN010000002.1"/>
</dbReference>
<comment type="caution">
    <text evidence="2">The sequence shown here is derived from an EMBL/GenBank/DDBJ whole genome shotgun (WGS) entry which is preliminary data.</text>
</comment>
<proteinExistence type="predicted"/>
<dbReference type="Proteomes" id="UP001550603">
    <property type="component" value="Unassembled WGS sequence"/>
</dbReference>
<evidence type="ECO:0000259" key="1">
    <source>
        <dbReference type="Pfam" id="PF17765"/>
    </source>
</evidence>
<dbReference type="InterPro" id="IPR041413">
    <property type="entry name" value="MLTR_LBD"/>
</dbReference>
<reference evidence="2 3" key="1">
    <citation type="submission" date="2024-06" db="EMBL/GenBank/DDBJ databases">
        <title>The Natural Products Discovery Center: Release of the First 8490 Sequenced Strains for Exploring Actinobacteria Biosynthetic Diversity.</title>
        <authorList>
            <person name="Kalkreuter E."/>
            <person name="Kautsar S.A."/>
            <person name="Yang D."/>
            <person name="Bader C.D."/>
            <person name="Teijaro C.N."/>
            <person name="Fluegel L."/>
            <person name="Davis C.M."/>
            <person name="Simpson J.R."/>
            <person name="Lauterbach L."/>
            <person name="Steele A.D."/>
            <person name="Gui C."/>
            <person name="Meng S."/>
            <person name="Li G."/>
            <person name="Viehrig K."/>
            <person name="Ye F."/>
            <person name="Su P."/>
            <person name="Kiefer A.F."/>
            <person name="Nichols A."/>
            <person name="Cepeda A.J."/>
            <person name="Yan W."/>
            <person name="Fan B."/>
            <person name="Jiang Y."/>
            <person name="Adhikari A."/>
            <person name="Zheng C.-J."/>
            <person name="Schuster L."/>
            <person name="Cowan T.M."/>
            <person name="Smanski M.J."/>
            <person name="Chevrette M.G."/>
            <person name="De Carvalho L.P.S."/>
            <person name="Shen B."/>
        </authorList>
    </citation>
    <scope>NUCLEOTIDE SEQUENCE [LARGE SCALE GENOMIC DNA]</scope>
    <source>
        <strain evidence="2 3">NPDC019583</strain>
    </source>
</reference>
<evidence type="ECO:0000313" key="3">
    <source>
        <dbReference type="Proteomes" id="UP001550603"/>
    </source>
</evidence>
<accession>A0ABV2XMY9</accession>
<protein>
    <recommendedName>
        <fullName evidence="1">MmyB-like transcription regulator ligand binding domain-containing protein</fullName>
    </recommendedName>
</protein>
<evidence type="ECO:0000313" key="2">
    <source>
        <dbReference type="EMBL" id="MEU2265346.1"/>
    </source>
</evidence>
<feature type="domain" description="MmyB-like transcription regulator ligand binding" evidence="1">
    <location>
        <begin position="6"/>
        <end position="42"/>
    </location>
</feature>
<dbReference type="Pfam" id="PF17765">
    <property type="entry name" value="MLTR_LBD"/>
    <property type="match status" value="1"/>
</dbReference>
<dbReference type="EMBL" id="JBEYBN010000002">
    <property type="protein sequence ID" value="MEU2265346.1"/>
    <property type="molecule type" value="Genomic_DNA"/>
</dbReference>
<name>A0ABV2XMY9_9ACTN</name>
<sequence>MPLRPELALVHETLDLPGDEGLSLTVFSADPGTPTADALRLLASWAAPNHETEPAARADTGH</sequence>
<keyword evidence="3" id="KW-1185">Reference proteome</keyword>
<gene>
    <name evidence="2" type="ORF">ABZ568_02615</name>
</gene>
<organism evidence="2 3">
    <name type="scientific">Streptomyces olindensis</name>
    <dbReference type="NCBI Taxonomy" id="358823"/>
    <lineage>
        <taxon>Bacteria</taxon>
        <taxon>Bacillati</taxon>
        <taxon>Actinomycetota</taxon>
        <taxon>Actinomycetes</taxon>
        <taxon>Kitasatosporales</taxon>
        <taxon>Streptomycetaceae</taxon>
        <taxon>Streptomyces</taxon>
    </lineage>
</organism>